<dbReference type="STRING" id="703.SAMEA2665130_00863"/>
<dbReference type="InterPro" id="IPR021136">
    <property type="entry name" value="Flagellar_hook_control-like_C"/>
</dbReference>
<protein>
    <submittedName>
        <fullName evidence="3">Polar flagellar hook-length control protein FliK</fullName>
    </submittedName>
</protein>
<feature type="region of interest" description="Disordered" evidence="1">
    <location>
        <begin position="327"/>
        <end position="348"/>
    </location>
</feature>
<dbReference type="RefSeq" id="WP_010862192.1">
    <property type="nucleotide sequence ID" value="NZ_KB944507.1"/>
</dbReference>
<dbReference type="Pfam" id="PF02120">
    <property type="entry name" value="Flg_hook"/>
    <property type="match status" value="1"/>
</dbReference>
<evidence type="ECO:0000256" key="1">
    <source>
        <dbReference type="SAM" id="MobiDB-lite"/>
    </source>
</evidence>
<organism evidence="3 4">
    <name type="scientific">Plesiomonas shigelloides 302-73</name>
    <dbReference type="NCBI Taxonomy" id="1315976"/>
    <lineage>
        <taxon>Bacteria</taxon>
        <taxon>Pseudomonadati</taxon>
        <taxon>Pseudomonadota</taxon>
        <taxon>Gammaproteobacteria</taxon>
        <taxon>Enterobacterales</taxon>
        <taxon>Enterobacteriaceae</taxon>
        <taxon>Plesiomonas</taxon>
    </lineage>
</organism>
<evidence type="ECO:0000313" key="3">
    <source>
        <dbReference type="EMBL" id="EON89955.1"/>
    </source>
</evidence>
<feature type="region of interest" description="Disordered" evidence="1">
    <location>
        <begin position="427"/>
        <end position="467"/>
    </location>
</feature>
<dbReference type="InterPro" id="IPR052563">
    <property type="entry name" value="FliK"/>
</dbReference>
<dbReference type="PANTHER" id="PTHR37533">
    <property type="entry name" value="FLAGELLAR HOOK-LENGTH CONTROL PROTEIN"/>
    <property type="match status" value="1"/>
</dbReference>
<evidence type="ECO:0000313" key="4">
    <source>
        <dbReference type="Proteomes" id="UP000014012"/>
    </source>
</evidence>
<feature type="domain" description="Flagellar hook-length control protein-like C-terminal" evidence="2">
    <location>
        <begin position="354"/>
        <end position="436"/>
    </location>
</feature>
<comment type="caution">
    <text evidence="3">The sequence shown here is derived from an EMBL/GenBank/DDBJ whole genome shotgun (WGS) entry which is preliminary data.</text>
</comment>
<feature type="compositionally biased region" description="Basic and acidic residues" evidence="1">
    <location>
        <begin position="39"/>
        <end position="63"/>
    </location>
</feature>
<feature type="compositionally biased region" description="Low complexity" evidence="1">
    <location>
        <begin position="64"/>
        <end position="74"/>
    </location>
</feature>
<reference evidence="3 4" key="1">
    <citation type="journal article" date="2013" name="Genome Announc.">
        <title>Genome Sequence of Plesiomonas shigelloides Strain 302-73 (Serotype O1).</title>
        <authorList>
            <person name="Pique N."/>
            <person name="Aquilini E."/>
            <person name="Alioto T."/>
            <person name="Minana-Galbis D."/>
            <person name="Tomas J.M."/>
        </authorList>
    </citation>
    <scope>NUCLEOTIDE SEQUENCE [LARGE SCALE GENOMIC DNA]</scope>
    <source>
        <strain evidence="3 4">302-73</strain>
    </source>
</reference>
<evidence type="ECO:0000259" key="2">
    <source>
        <dbReference type="Pfam" id="PF02120"/>
    </source>
</evidence>
<feature type="compositionally biased region" description="Low complexity" evidence="1">
    <location>
        <begin position="1"/>
        <end position="38"/>
    </location>
</feature>
<keyword evidence="3" id="KW-0966">Cell projection</keyword>
<name>R8AUG4_PLESH</name>
<feature type="compositionally biased region" description="Polar residues" evidence="1">
    <location>
        <begin position="178"/>
        <end position="188"/>
    </location>
</feature>
<dbReference type="OrthoDB" id="1792985at2"/>
<keyword evidence="3" id="KW-0969">Cilium</keyword>
<feature type="compositionally biased region" description="Basic and acidic residues" evidence="1">
    <location>
        <begin position="75"/>
        <end position="108"/>
    </location>
</feature>
<accession>R8AUG4</accession>
<proteinExistence type="predicted"/>
<dbReference type="InterPro" id="IPR038610">
    <property type="entry name" value="FliK-like_C_sf"/>
</dbReference>
<dbReference type="AlphaFoldDB" id="R8AUG4"/>
<keyword evidence="3" id="KW-0282">Flagellum</keyword>
<dbReference type="PANTHER" id="PTHR37533:SF2">
    <property type="entry name" value="FLAGELLAR HOOK-LENGTH CONTROL PROTEIN"/>
    <property type="match status" value="1"/>
</dbReference>
<feature type="compositionally biased region" description="Polar residues" evidence="1">
    <location>
        <begin position="207"/>
        <end position="222"/>
    </location>
</feature>
<feature type="compositionally biased region" description="Low complexity" evidence="1">
    <location>
        <begin position="109"/>
        <end position="121"/>
    </location>
</feature>
<gene>
    <name evidence="3" type="ORF">PLESHI_02789</name>
</gene>
<feature type="compositionally biased region" description="Low complexity" evidence="1">
    <location>
        <begin position="427"/>
        <end position="437"/>
    </location>
</feature>
<keyword evidence="4" id="KW-1185">Reference proteome</keyword>
<dbReference type="PATRIC" id="fig|1315976.3.peg.536"/>
<feature type="region of interest" description="Disordered" evidence="1">
    <location>
        <begin position="1"/>
        <end position="283"/>
    </location>
</feature>
<sequence length="487" mass="50220">MPQSVLLPAAPPAAGSAGPVSQTSTPTSGSARSASAGGRFDECLNKAQQRDERQKDAAGKKADNNANTAASDKASNTDKTDKTDKSDKSHKADKKDKAAANKDKKDLAVDANADTAGTAATKPQKAADDSASGDKTLTIDTSEAESEASANAQSSMDANSAASKAETVASASDDPWLQQITASRQALQSAKGAEGGAGSASKEANLNALSQLTGASGRTQVPSAELDASGKLNASAEQMAAALKGAGEPKVEASTVSSQHTESALKMLLGTDEPSDKATSKADSTLLAATKAATHQATDTPAAAHPQAATHDFLDSLRQAQGNNGLSAMRQSEPQAPTPLPLRHPEQSAQALQEQVQFLLNRKLDTVEIRLDPPELGNLQIKLHLNQDQAQVGIVVQNSHARELLEQTLPRLREMLAQQGIQLGQTQVQQQSQQQQGGASGQGQDLRGAPGHSGSSLGNGSDVATDEALTVQQHTVTGSAHAVDYYA</sequence>
<dbReference type="CDD" id="cd17470">
    <property type="entry name" value="T3SS_Flik_C"/>
    <property type="match status" value="1"/>
</dbReference>
<dbReference type="EMBL" id="AQQO01000022">
    <property type="protein sequence ID" value="EON89955.1"/>
    <property type="molecule type" value="Genomic_DNA"/>
</dbReference>
<dbReference type="Gene3D" id="3.30.750.140">
    <property type="match status" value="1"/>
</dbReference>
<dbReference type="Proteomes" id="UP000014012">
    <property type="component" value="Unassembled WGS sequence"/>
</dbReference>
<dbReference type="HOGENOM" id="CLU_560023_0_0_6"/>